<dbReference type="Proteomes" id="UP000422108">
    <property type="component" value="Chromosome"/>
</dbReference>
<proteinExistence type="predicted"/>
<dbReference type="InterPro" id="IPR036097">
    <property type="entry name" value="HisK_dim/P_sf"/>
</dbReference>
<keyword evidence="4" id="KW-1185">Reference proteome</keyword>
<dbReference type="EMBL" id="AP021879">
    <property type="protein sequence ID" value="BBO92142.1"/>
    <property type="molecule type" value="Genomic_DNA"/>
</dbReference>
<evidence type="ECO:0000256" key="1">
    <source>
        <dbReference type="ARBA" id="ARBA00000085"/>
    </source>
</evidence>
<dbReference type="AlphaFoldDB" id="A0A5K8AHH7"/>
<dbReference type="InterPro" id="IPR003661">
    <property type="entry name" value="HisK_dim/P_dom"/>
</dbReference>
<organism evidence="3 4">
    <name type="scientific">Desulfosarcina ovata subsp. ovata</name>
    <dbReference type="NCBI Taxonomy" id="2752305"/>
    <lineage>
        <taxon>Bacteria</taxon>
        <taxon>Pseudomonadati</taxon>
        <taxon>Thermodesulfobacteriota</taxon>
        <taxon>Desulfobacteria</taxon>
        <taxon>Desulfobacterales</taxon>
        <taxon>Desulfosarcinaceae</taxon>
        <taxon>Desulfosarcina</taxon>
    </lineage>
</organism>
<accession>A0A5K8AHH7</accession>
<dbReference type="GO" id="GO:0000155">
    <property type="term" value="F:phosphorelay sensor kinase activity"/>
    <property type="evidence" value="ECO:0007669"/>
    <property type="project" value="InterPro"/>
</dbReference>
<evidence type="ECO:0000313" key="3">
    <source>
        <dbReference type="EMBL" id="BBO92142.1"/>
    </source>
</evidence>
<reference evidence="3 4" key="1">
    <citation type="submission" date="2019-11" db="EMBL/GenBank/DDBJ databases">
        <title>Comparative genomics of hydrocarbon-degrading Desulfosarcina strains.</title>
        <authorList>
            <person name="Watanabe M."/>
            <person name="Kojima H."/>
            <person name="Fukui M."/>
        </authorList>
    </citation>
    <scope>NUCLEOTIDE SEQUENCE [LARGE SCALE GENOMIC DNA]</scope>
    <source>
        <strain evidence="4">oXyS1</strain>
    </source>
</reference>
<gene>
    <name evidence="3" type="ORF">DSCOOX_53220</name>
</gene>
<dbReference type="SUPFAM" id="SSF47384">
    <property type="entry name" value="Homodimeric domain of signal transducing histidine kinase"/>
    <property type="match status" value="1"/>
</dbReference>
<evidence type="ECO:0000313" key="4">
    <source>
        <dbReference type="Proteomes" id="UP000422108"/>
    </source>
</evidence>
<evidence type="ECO:0000256" key="2">
    <source>
        <dbReference type="ARBA" id="ARBA00012438"/>
    </source>
</evidence>
<protein>
    <recommendedName>
        <fullName evidence="2">histidine kinase</fullName>
        <ecNumber evidence="2">2.7.13.3</ecNumber>
    </recommendedName>
</protein>
<dbReference type="CDD" id="cd00082">
    <property type="entry name" value="HisKA"/>
    <property type="match status" value="1"/>
</dbReference>
<dbReference type="Gene3D" id="1.10.287.130">
    <property type="match status" value="1"/>
</dbReference>
<sequence>MTDERQALAMEGVRFFGEISASISHEIKNVLAIVNENAGLLQDLVRMNAKGIPLTPERLNRAAESISRQVARGDRIVKDMNRFAHSADLPREELDLRDVVAFIPQLTARLIVLQGHLPRIEVPTVPVPVSTNRFFLEHLVWACLHQALKACTADQTVCIVAEPVDRGARIRFGGIDPKALPGSEDFPSPQARLVAGLLGARITVQQDENEIHLLLP</sequence>
<dbReference type="EC" id="2.7.13.3" evidence="2"/>
<comment type="catalytic activity">
    <reaction evidence="1">
        <text>ATP + protein L-histidine = ADP + protein N-phospho-L-histidine.</text>
        <dbReference type="EC" id="2.7.13.3"/>
    </reaction>
</comment>
<dbReference type="RefSeq" id="WP_155312924.1">
    <property type="nucleotide sequence ID" value="NZ_AP021879.1"/>
</dbReference>
<name>A0A5K8AHH7_9BACT</name>